<feature type="signal peptide" evidence="1">
    <location>
        <begin position="1"/>
        <end position="24"/>
    </location>
</feature>
<feature type="chain" id="PRO_5039686731" evidence="1">
    <location>
        <begin position="25"/>
        <end position="163"/>
    </location>
</feature>
<dbReference type="OrthoDB" id="2575921at2"/>
<keyword evidence="3" id="KW-1185">Reference proteome</keyword>
<gene>
    <name evidence="2" type="ORF">E2980_23725</name>
</gene>
<accession>A0A4Y8LMM5</accession>
<comment type="caution">
    <text evidence="2">The sequence shown here is derived from an EMBL/GenBank/DDBJ whole genome shotgun (WGS) entry which is preliminary data.</text>
</comment>
<dbReference type="Proteomes" id="UP000297900">
    <property type="component" value="Unassembled WGS sequence"/>
</dbReference>
<reference evidence="2 3" key="1">
    <citation type="submission" date="2019-03" db="EMBL/GenBank/DDBJ databases">
        <title>Cohnella endophytica sp. nov., a novel endophytic bacterium isolated from bark of Sonneratia apetala.</title>
        <authorList>
            <person name="Tuo L."/>
        </authorList>
    </citation>
    <scope>NUCLEOTIDE SEQUENCE [LARGE SCALE GENOMIC DNA]</scope>
    <source>
        <strain evidence="2 3">CCTCC AB 208254</strain>
    </source>
</reference>
<evidence type="ECO:0000256" key="1">
    <source>
        <dbReference type="SAM" id="SignalP"/>
    </source>
</evidence>
<sequence>MKSQLRWIIVICIFIAGCSSDTFGGDNSQSMRVVGNKVFYMLIDEYLDTNDPSYDPPLSVFKKKYKVYDGKEHRIYEVTDDVSMSNEIKTIIQARKYLEENYPESLQLRPLTIVSEKVLTQWEKDGYNAENEYWKGSPKCRRSLPLSEVERRFFICNDGDVEI</sequence>
<dbReference type="PROSITE" id="PS51257">
    <property type="entry name" value="PROKAR_LIPOPROTEIN"/>
    <property type="match status" value="1"/>
</dbReference>
<organism evidence="2 3">
    <name type="scientific">Cohnella luojiensis</name>
    <dbReference type="NCBI Taxonomy" id="652876"/>
    <lineage>
        <taxon>Bacteria</taxon>
        <taxon>Bacillati</taxon>
        <taxon>Bacillota</taxon>
        <taxon>Bacilli</taxon>
        <taxon>Bacillales</taxon>
        <taxon>Paenibacillaceae</taxon>
        <taxon>Cohnella</taxon>
    </lineage>
</organism>
<dbReference type="EMBL" id="SOMN01000093">
    <property type="protein sequence ID" value="TFE19157.1"/>
    <property type="molecule type" value="Genomic_DNA"/>
</dbReference>
<dbReference type="RefSeq" id="WP_135154705.1">
    <property type="nucleotide sequence ID" value="NZ_SOMN01000093.1"/>
</dbReference>
<evidence type="ECO:0000313" key="2">
    <source>
        <dbReference type="EMBL" id="TFE19157.1"/>
    </source>
</evidence>
<keyword evidence="1" id="KW-0732">Signal</keyword>
<evidence type="ECO:0000313" key="3">
    <source>
        <dbReference type="Proteomes" id="UP000297900"/>
    </source>
</evidence>
<protein>
    <submittedName>
        <fullName evidence="2">Uncharacterized protein</fullName>
    </submittedName>
</protein>
<dbReference type="AlphaFoldDB" id="A0A4Y8LMM5"/>
<name>A0A4Y8LMM5_9BACL</name>
<proteinExistence type="predicted"/>